<evidence type="ECO:0000256" key="7">
    <source>
        <dbReference type="ARBA" id="ARBA00023065"/>
    </source>
</evidence>
<feature type="transmembrane region" description="Helical" evidence="10">
    <location>
        <begin position="215"/>
        <end position="235"/>
    </location>
</feature>
<feature type="domain" description="Cation/H+ exchanger transmembrane" evidence="11">
    <location>
        <begin position="18"/>
        <end position="386"/>
    </location>
</feature>
<dbReference type="Gene3D" id="1.20.1530.20">
    <property type="match status" value="1"/>
</dbReference>
<keyword evidence="5 10" id="KW-0812">Transmembrane</keyword>
<feature type="transmembrane region" description="Helical" evidence="10">
    <location>
        <begin position="56"/>
        <end position="73"/>
    </location>
</feature>
<dbReference type="InterPro" id="IPR036291">
    <property type="entry name" value="NAD(P)-bd_dom_sf"/>
</dbReference>
<feature type="transmembrane region" description="Helical" evidence="10">
    <location>
        <begin position="114"/>
        <end position="134"/>
    </location>
</feature>
<name>A0A5C6UMI1_9SPHN</name>
<evidence type="ECO:0000256" key="2">
    <source>
        <dbReference type="ARBA" id="ARBA00022448"/>
    </source>
</evidence>
<protein>
    <submittedName>
        <fullName evidence="13">Sodium:proton antiporter</fullName>
    </submittedName>
</protein>
<dbReference type="OrthoDB" id="570124at2"/>
<reference evidence="13 14" key="1">
    <citation type="submission" date="2019-08" db="EMBL/GenBank/DDBJ databases">
        <title>Sphingorhabdus soil sp. nov., isolated from arctic soil.</title>
        <authorList>
            <person name="Liu Y."/>
        </authorList>
    </citation>
    <scope>NUCLEOTIDE SEQUENCE [LARGE SCALE GENOMIC DNA]</scope>
    <source>
        <strain evidence="13 14">D-2Q-5-6</strain>
    </source>
</reference>
<dbReference type="GO" id="GO:1902600">
    <property type="term" value="P:proton transmembrane transport"/>
    <property type="evidence" value="ECO:0007669"/>
    <property type="project" value="InterPro"/>
</dbReference>
<dbReference type="GO" id="GO:0006813">
    <property type="term" value="P:potassium ion transport"/>
    <property type="evidence" value="ECO:0007669"/>
    <property type="project" value="InterPro"/>
</dbReference>
<dbReference type="Pfam" id="PF02254">
    <property type="entry name" value="TrkA_N"/>
    <property type="match status" value="1"/>
</dbReference>
<evidence type="ECO:0000259" key="11">
    <source>
        <dbReference type="Pfam" id="PF00999"/>
    </source>
</evidence>
<keyword evidence="3" id="KW-0050">Antiport</keyword>
<dbReference type="Pfam" id="PF00999">
    <property type="entry name" value="Na_H_Exchanger"/>
    <property type="match status" value="1"/>
</dbReference>
<comment type="caution">
    <text evidence="13">The sequence shown here is derived from an EMBL/GenBank/DDBJ whole genome shotgun (WGS) entry which is preliminary data.</text>
</comment>
<feature type="transmembrane region" description="Helical" evidence="10">
    <location>
        <begin position="297"/>
        <end position="317"/>
    </location>
</feature>
<evidence type="ECO:0000256" key="4">
    <source>
        <dbReference type="ARBA" id="ARBA00022475"/>
    </source>
</evidence>
<keyword evidence="7" id="KW-0406">Ion transport</keyword>
<feature type="transmembrane region" description="Helical" evidence="10">
    <location>
        <begin position="241"/>
        <end position="257"/>
    </location>
</feature>
<evidence type="ECO:0000256" key="5">
    <source>
        <dbReference type="ARBA" id="ARBA00022692"/>
    </source>
</evidence>
<keyword evidence="14" id="KW-1185">Reference proteome</keyword>
<dbReference type="InterPro" id="IPR006153">
    <property type="entry name" value="Cation/H_exchanger_TM"/>
</dbReference>
<keyword evidence="8 10" id="KW-0472">Membrane</keyword>
<evidence type="ECO:0000256" key="10">
    <source>
        <dbReference type="SAM" id="Phobius"/>
    </source>
</evidence>
<dbReference type="Proteomes" id="UP000321129">
    <property type="component" value="Unassembled WGS sequence"/>
</dbReference>
<feature type="domain" description="RCK N-terminal" evidence="12">
    <location>
        <begin position="399"/>
        <end position="503"/>
    </location>
</feature>
<gene>
    <name evidence="13" type="ORF">FSZ31_01360</name>
</gene>
<dbReference type="GO" id="GO:0005886">
    <property type="term" value="C:plasma membrane"/>
    <property type="evidence" value="ECO:0007669"/>
    <property type="project" value="UniProtKB-SubCell"/>
</dbReference>
<feature type="region of interest" description="Disordered" evidence="9">
    <location>
        <begin position="585"/>
        <end position="611"/>
    </location>
</feature>
<sequence length="611" mass="66200">MMVKIALIGVLGIGAQWIAWRTGRPAIALMLIVGVIAGPILGLIRPEEDFGPLMEPIVKLAVAVILFEGGLSLNFRDLRHAGAGVLRLVVIGVPVGWGLGTAAAYYGAGLPLPVAALFGGILVVTGPTVIGPMLRTLRVGDRVRNILKWEGIINDPIGALLAVAIYAYISYTGPQVNFVDIGVEVIGATLIAALLGAALGFFLTWAFPRGYAPEYLKAPILLITVIFGFVAADLIMHETGLVTVTVMGVVMANRAIYSSHALHRFKEDLAVLLISGVFILLSATLDWETVSQFQARFVAFLLLLLFIVRPLTVFASLMFSNVPWRERIFIGWIAPRGIVAVAITGLFAIRLVDYGVEDAEALVPLSFGVVIVTIFAHGFSAGWLARRLGIDQGKGEGLLIVGANRWTIALAEFFKARDIPVMIADTSAIALRGARRAELETYRGDILDEVHEDDLSLGRFQHLIAATDNDSYNALVANDLGPEMGHEAITRIGRDASVGALQKRGRILLESGRTIDGLLDRLLAGWAFSQTRITEKFPVEDYRENMKAGGGESVAVIKPDNRVLFFSMQARPVIDIGDQLVSFVPPEDPQEIKEKRDEERVVKDEAKKKAG</sequence>
<feature type="transmembrane region" description="Helical" evidence="10">
    <location>
        <begin position="269"/>
        <end position="285"/>
    </location>
</feature>
<evidence type="ECO:0000256" key="9">
    <source>
        <dbReference type="SAM" id="MobiDB-lite"/>
    </source>
</evidence>
<dbReference type="PANTHER" id="PTHR32507">
    <property type="entry name" value="NA(+)/H(+) ANTIPORTER 1"/>
    <property type="match status" value="1"/>
</dbReference>
<evidence type="ECO:0000313" key="14">
    <source>
        <dbReference type="Proteomes" id="UP000321129"/>
    </source>
</evidence>
<keyword evidence="2" id="KW-0813">Transport</keyword>
<organism evidence="13 14">
    <name type="scientific">Flavisphingopyxis soli</name>
    <dbReference type="NCBI Taxonomy" id="2601267"/>
    <lineage>
        <taxon>Bacteria</taxon>
        <taxon>Pseudomonadati</taxon>
        <taxon>Pseudomonadota</taxon>
        <taxon>Alphaproteobacteria</taxon>
        <taxon>Sphingomonadales</taxon>
        <taxon>Sphingopyxidaceae</taxon>
        <taxon>Flavisphingopyxis</taxon>
    </lineage>
</organism>
<proteinExistence type="predicted"/>
<evidence type="ECO:0000256" key="3">
    <source>
        <dbReference type="ARBA" id="ARBA00022449"/>
    </source>
</evidence>
<comment type="subcellular location">
    <subcellularLocation>
        <location evidence="1">Cell membrane</location>
        <topology evidence="1">Multi-pass membrane protein</topology>
    </subcellularLocation>
</comment>
<evidence type="ECO:0000259" key="12">
    <source>
        <dbReference type="Pfam" id="PF02254"/>
    </source>
</evidence>
<evidence type="ECO:0000256" key="6">
    <source>
        <dbReference type="ARBA" id="ARBA00022989"/>
    </source>
</evidence>
<dbReference type="InterPro" id="IPR038770">
    <property type="entry name" value="Na+/solute_symporter_sf"/>
</dbReference>
<accession>A0A5C6UMI1</accession>
<feature type="transmembrane region" description="Helical" evidence="10">
    <location>
        <begin position="361"/>
        <end position="385"/>
    </location>
</feature>
<feature type="transmembrane region" description="Helical" evidence="10">
    <location>
        <begin position="26"/>
        <end position="44"/>
    </location>
</feature>
<evidence type="ECO:0000313" key="13">
    <source>
        <dbReference type="EMBL" id="TXC74383.1"/>
    </source>
</evidence>
<keyword evidence="6 10" id="KW-1133">Transmembrane helix</keyword>
<dbReference type="InterPro" id="IPR003148">
    <property type="entry name" value="RCK_N"/>
</dbReference>
<evidence type="ECO:0000256" key="1">
    <source>
        <dbReference type="ARBA" id="ARBA00004651"/>
    </source>
</evidence>
<keyword evidence="4" id="KW-1003">Cell membrane</keyword>
<dbReference type="GO" id="GO:0015297">
    <property type="term" value="F:antiporter activity"/>
    <property type="evidence" value="ECO:0007669"/>
    <property type="project" value="UniProtKB-KW"/>
</dbReference>
<feature type="transmembrane region" description="Helical" evidence="10">
    <location>
        <begin position="329"/>
        <end position="349"/>
    </location>
</feature>
<dbReference type="SUPFAM" id="SSF51735">
    <property type="entry name" value="NAD(P)-binding Rossmann-fold domains"/>
    <property type="match status" value="1"/>
</dbReference>
<feature type="compositionally biased region" description="Basic and acidic residues" evidence="9">
    <location>
        <begin position="590"/>
        <end position="611"/>
    </location>
</feature>
<feature type="transmembrane region" description="Helical" evidence="10">
    <location>
        <begin position="85"/>
        <end position="108"/>
    </location>
</feature>
<dbReference type="EMBL" id="VOPY01000001">
    <property type="protein sequence ID" value="TXC74383.1"/>
    <property type="molecule type" value="Genomic_DNA"/>
</dbReference>
<feature type="transmembrane region" description="Helical" evidence="10">
    <location>
        <begin position="146"/>
        <end position="169"/>
    </location>
</feature>
<dbReference type="AlphaFoldDB" id="A0A5C6UMI1"/>
<feature type="transmembrane region" description="Helical" evidence="10">
    <location>
        <begin position="181"/>
        <end position="203"/>
    </location>
</feature>
<dbReference type="Gene3D" id="3.40.50.720">
    <property type="entry name" value="NAD(P)-binding Rossmann-like Domain"/>
    <property type="match status" value="1"/>
</dbReference>
<dbReference type="PANTHER" id="PTHR32507:SF0">
    <property type="entry name" value="NA(+)_H(+) ANTIPORTER 2-RELATED"/>
    <property type="match status" value="1"/>
</dbReference>
<evidence type="ECO:0000256" key="8">
    <source>
        <dbReference type="ARBA" id="ARBA00023136"/>
    </source>
</evidence>